<gene>
    <name evidence="1" type="ORF">GTK07_18285</name>
</gene>
<comment type="caution">
    <text evidence="1">The sequence shown here is derived from an EMBL/GenBank/DDBJ whole genome shotgun (WGS) entry which is preliminary data.</text>
</comment>
<evidence type="ECO:0000313" key="1">
    <source>
        <dbReference type="EMBL" id="NDV45276.1"/>
    </source>
</evidence>
<evidence type="ECO:0000313" key="2">
    <source>
        <dbReference type="Proteomes" id="UP000468707"/>
    </source>
</evidence>
<dbReference type="Proteomes" id="UP000468707">
    <property type="component" value="Unassembled WGS sequence"/>
</dbReference>
<accession>A0A6I5KWM3</accession>
<organism evidence="1 2">
    <name type="scientific">Flagellimonas sediminis</name>
    <dbReference type="NCBI Taxonomy" id="2696468"/>
    <lineage>
        <taxon>Bacteria</taxon>
        <taxon>Pseudomonadati</taxon>
        <taxon>Bacteroidota</taxon>
        <taxon>Flavobacteriia</taxon>
        <taxon>Flavobacteriales</taxon>
        <taxon>Flavobacteriaceae</taxon>
        <taxon>Flagellimonas</taxon>
    </lineage>
</organism>
<sequence>MKEIIRSLCTTCLYLDDCSLNTDKTKTLVCNEYVHRLDDSREPAIMVTDEM</sequence>
<dbReference type="RefSeq" id="WP_163636553.1">
    <property type="nucleotide sequence ID" value="NZ_JAAAMI010000015.1"/>
</dbReference>
<protein>
    <submittedName>
        <fullName evidence="1">Uncharacterized protein</fullName>
    </submittedName>
</protein>
<proteinExistence type="predicted"/>
<reference evidence="1 2" key="1">
    <citation type="submission" date="2020-01" db="EMBL/GenBank/DDBJ databases">
        <title>Muricauda sediminis sp.nov. 40Bstr401.</title>
        <authorList>
            <person name="Xue Z."/>
            <person name="Zhu S."/>
            <person name="Ren N."/>
            <person name="Chen T."/>
            <person name="Chen X."/>
            <person name="Chen J."/>
            <person name="Yang J."/>
        </authorList>
    </citation>
    <scope>NUCLEOTIDE SEQUENCE [LARGE SCALE GENOMIC DNA]</scope>
    <source>
        <strain evidence="1 2">40Bstr401</strain>
    </source>
</reference>
<keyword evidence="2" id="KW-1185">Reference proteome</keyword>
<dbReference type="EMBL" id="JAAAMI010000015">
    <property type="protein sequence ID" value="NDV45276.1"/>
    <property type="molecule type" value="Genomic_DNA"/>
</dbReference>
<name>A0A6I5KWM3_9FLAO</name>
<dbReference type="AlphaFoldDB" id="A0A6I5KWM3"/>